<organism evidence="1 2">
    <name type="scientific">Escherichia phage vB_EcoP-CHD5UKE1</name>
    <dbReference type="NCBI Taxonomy" id="2865805"/>
    <lineage>
        <taxon>Viruses</taxon>
        <taxon>Duplodnaviria</taxon>
        <taxon>Heunggongvirae</taxon>
        <taxon>Uroviricota</taxon>
        <taxon>Caudoviricetes</taxon>
        <taxon>Mktvariviridae</taxon>
        <taxon>Gordonclarkvirinae</taxon>
        <taxon>Kuravirus</taxon>
        <taxon>Kuravirus CHD5UKE1</taxon>
        <taxon>Kuravirus SU10</taxon>
    </lineage>
</organism>
<dbReference type="Proteomes" id="UP000828739">
    <property type="component" value="Segment"/>
</dbReference>
<protein>
    <submittedName>
        <fullName evidence="1">Uncharacterized protein</fullName>
    </submittedName>
</protein>
<gene>
    <name evidence="1" type="ORF">CHD5UKE1_142</name>
</gene>
<evidence type="ECO:0000313" key="2">
    <source>
        <dbReference type="Proteomes" id="UP000828739"/>
    </source>
</evidence>
<sequence>MLIMYQAFSSVNTLFQVFSLSSLIFKERGNFLPCMFYIVPDEMKYTLIR</sequence>
<name>A0ABX9ALV0_9CAUD</name>
<proteinExistence type="predicted"/>
<dbReference type="EMBL" id="MZ234028">
    <property type="protein sequence ID" value="QZI80638.1"/>
    <property type="molecule type" value="Genomic_DNA"/>
</dbReference>
<reference evidence="1 2" key="1">
    <citation type="submission" date="2021-05" db="EMBL/GenBank/DDBJ databases">
        <title>Naturally bred epsilon2 phages have an improved host range and effectivity in uropathogenic E. coli over their ancestor phages.</title>
        <authorList>
            <person name="Saez D."/>
            <person name="Loose M."/>
            <person name="Mutti M."/>
            <person name="Visram Z."/>
            <person name="Hitzenhammer E."/>
            <person name="Dippel D."/>
            <person name="Tisakova L."/>
            <person name="Schertler S."/>
            <person name="Wittmann J."/>
            <person name="Corsini L."/>
            <person name="Wagenlehner F."/>
        </authorList>
    </citation>
    <scope>NUCLEOTIDE SEQUENCE [LARGE SCALE GENOMIC DNA]</scope>
</reference>
<evidence type="ECO:0000313" key="1">
    <source>
        <dbReference type="EMBL" id="QZI80638.1"/>
    </source>
</evidence>
<keyword evidence="2" id="KW-1185">Reference proteome</keyword>
<accession>A0ABX9ALV0</accession>